<feature type="domain" description="CMP/dCMP-type deaminase" evidence="16">
    <location>
        <begin position="1"/>
        <end position="127"/>
    </location>
</feature>
<dbReference type="RefSeq" id="WP_014453349.1">
    <property type="nucleotide sequence ID" value="NC_017096.1"/>
</dbReference>
<gene>
    <name evidence="17" type="primary">cdd</name>
    <name evidence="17" type="ordered locus">CSE_08200</name>
</gene>
<evidence type="ECO:0000256" key="4">
    <source>
        <dbReference type="ARBA" id="ARBA00012783"/>
    </source>
</evidence>
<dbReference type="GO" id="GO:0004126">
    <property type="term" value="F:cytidine deaminase activity"/>
    <property type="evidence" value="ECO:0007669"/>
    <property type="project" value="UniProtKB-UniRule"/>
</dbReference>
<dbReference type="GO" id="GO:0005829">
    <property type="term" value="C:cytosol"/>
    <property type="evidence" value="ECO:0007669"/>
    <property type="project" value="TreeGrafter"/>
</dbReference>
<dbReference type="InterPro" id="IPR016192">
    <property type="entry name" value="APOBEC/CMP_deaminase_Zn-bd"/>
</dbReference>
<comment type="similarity">
    <text evidence="3 15">Belongs to the cytidine and deoxycytidylate deaminase family.</text>
</comment>
<dbReference type="PANTHER" id="PTHR11644:SF2">
    <property type="entry name" value="CYTIDINE DEAMINASE"/>
    <property type="match status" value="1"/>
</dbReference>
<dbReference type="CDD" id="cd01283">
    <property type="entry name" value="cytidine_deaminase"/>
    <property type="match status" value="1"/>
</dbReference>
<feature type="binding site" evidence="13">
    <location>
        <begin position="42"/>
        <end position="48"/>
    </location>
    <ligand>
        <name>substrate</name>
    </ligand>
</feature>
<evidence type="ECO:0000256" key="14">
    <source>
        <dbReference type="PIRSR" id="PIRSR606262-3"/>
    </source>
</evidence>
<evidence type="ECO:0000256" key="12">
    <source>
        <dbReference type="PIRSR" id="PIRSR606262-1"/>
    </source>
</evidence>
<dbReference type="Proteomes" id="UP000004793">
    <property type="component" value="Chromosome"/>
</dbReference>
<comment type="cofactor">
    <cofactor evidence="1 14 15">
        <name>Zn(2+)</name>
        <dbReference type="ChEBI" id="CHEBI:29105"/>
    </cofactor>
</comment>
<evidence type="ECO:0000256" key="15">
    <source>
        <dbReference type="RuleBase" id="RU364006"/>
    </source>
</evidence>
<dbReference type="PANTHER" id="PTHR11644">
    <property type="entry name" value="CYTIDINE DEAMINASE"/>
    <property type="match status" value="1"/>
</dbReference>
<comment type="catalytic activity">
    <reaction evidence="10 15">
        <text>2'-deoxycytidine + H2O + H(+) = 2'-deoxyuridine + NH4(+)</text>
        <dbReference type="Rhea" id="RHEA:13433"/>
        <dbReference type="ChEBI" id="CHEBI:15377"/>
        <dbReference type="ChEBI" id="CHEBI:15378"/>
        <dbReference type="ChEBI" id="CHEBI:15698"/>
        <dbReference type="ChEBI" id="CHEBI:16450"/>
        <dbReference type="ChEBI" id="CHEBI:28938"/>
        <dbReference type="EC" id="3.5.4.5"/>
    </reaction>
</comment>
<dbReference type="PROSITE" id="PS00903">
    <property type="entry name" value="CYT_DCMP_DEAMINASES_1"/>
    <property type="match status" value="1"/>
</dbReference>
<evidence type="ECO:0000256" key="5">
    <source>
        <dbReference type="ARBA" id="ARBA00018266"/>
    </source>
</evidence>
<dbReference type="OrthoDB" id="9795347at2"/>
<dbReference type="NCBIfam" id="TIGR01354">
    <property type="entry name" value="cyt_deam_tetra"/>
    <property type="match status" value="1"/>
</dbReference>
<evidence type="ECO:0000259" key="16">
    <source>
        <dbReference type="PROSITE" id="PS51747"/>
    </source>
</evidence>
<evidence type="ECO:0000256" key="10">
    <source>
        <dbReference type="ARBA" id="ARBA00049252"/>
    </source>
</evidence>
<dbReference type="Gene3D" id="3.40.140.10">
    <property type="entry name" value="Cytidine Deaminase, domain 2"/>
    <property type="match status" value="1"/>
</dbReference>
<dbReference type="InterPro" id="IPR002125">
    <property type="entry name" value="CMP_dCMP_dom"/>
</dbReference>
<feature type="binding site" evidence="14">
    <location>
        <position position="53"/>
    </location>
    <ligand>
        <name>Zn(2+)</name>
        <dbReference type="ChEBI" id="CHEBI:29105"/>
        <note>catalytic</note>
    </ligand>
</feature>
<dbReference type="GO" id="GO:0072527">
    <property type="term" value="P:pyrimidine-containing compound metabolic process"/>
    <property type="evidence" value="ECO:0007669"/>
    <property type="project" value="UniProtKB-ARBA"/>
</dbReference>
<evidence type="ECO:0000256" key="2">
    <source>
        <dbReference type="ARBA" id="ARBA00003949"/>
    </source>
</evidence>
<dbReference type="EMBL" id="AP012051">
    <property type="protein sequence ID" value="BAL80946.1"/>
    <property type="molecule type" value="Genomic_DNA"/>
</dbReference>
<dbReference type="GO" id="GO:0008270">
    <property type="term" value="F:zinc ion binding"/>
    <property type="evidence" value="ECO:0007669"/>
    <property type="project" value="UniProtKB-UniRule"/>
</dbReference>
<evidence type="ECO:0000256" key="13">
    <source>
        <dbReference type="PIRSR" id="PIRSR606262-2"/>
    </source>
</evidence>
<evidence type="ECO:0000313" key="18">
    <source>
        <dbReference type="Proteomes" id="UP000004793"/>
    </source>
</evidence>
<comment type="catalytic activity">
    <reaction evidence="11 15">
        <text>cytidine + H2O + H(+) = uridine + NH4(+)</text>
        <dbReference type="Rhea" id="RHEA:16069"/>
        <dbReference type="ChEBI" id="CHEBI:15377"/>
        <dbReference type="ChEBI" id="CHEBI:15378"/>
        <dbReference type="ChEBI" id="CHEBI:16704"/>
        <dbReference type="ChEBI" id="CHEBI:17562"/>
        <dbReference type="ChEBI" id="CHEBI:28938"/>
        <dbReference type="EC" id="3.5.4.5"/>
    </reaction>
</comment>
<dbReference type="KEGG" id="cex:CSE_08200"/>
<keyword evidence="6 14" id="KW-0479">Metal-binding</keyword>
<dbReference type="FunFam" id="3.40.140.10:FF:000008">
    <property type="entry name" value="Cytidine deaminase"/>
    <property type="match status" value="1"/>
</dbReference>
<dbReference type="Pfam" id="PF00383">
    <property type="entry name" value="dCMP_cyt_deam_1"/>
    <property type="match status" value="1"/>
</dbReference>
<dbReference type="GO" id="GO:0042802">
    <property type="term" value="F:identical protein binding"/>
    <property type="evidence" value="ECO:0007669"/>
    <property type="project" value="UniProtKB-ARBA"/>
</dbReference>
<evidence type="ECO:0000256" key="3">
    <source>
        <dbReference type="ARBA" id="ARBA00006576"/>
    </source>
</evidence>
<sequence>MNRNEIIKKAIEAMDSAYAPYSKFKVGAALLTKSGKIFTGCNVENSSYGASICAERVAIFKAISEGEREFELLIVATKTEEPSPPCGICRQVISEFSNDLPIFLVNEKGTIIETNIRELLPFPFLKEKLEEG</sequence>
<comment type="function">
    <text evidence="2 15">This enzyme scavenges exogenous and endogenous cytidine and 2'-deoxycytidine for UMP synthesis.</text>
</comment>
<dbReference type="InterPro" id="IPR006262">
    <property type="entry name" value="Cyt_deam_tetra"/>
</dbReference>
<evidence type="ECO:0000256" key="7">
    <source>
        <dbReference type="ARBA" id="ARBA00022801"/>
    </source>
</evidence>
<name>A0A7U6JEP6_CALEA</name>
<keyword evidence="8 14" id="KW-0862">Zinc</keyword>
<dbReference type="PROSITE" id="PS51747">
    <property type="entry name" value="CYT_DCMP_DEAMINASES_2"/>
    <property type="match status" value="1"/>
</dbReference>
<reference evidence="17 18" key="1">
    <citation type="submission" date="2011-01" db="EMBL/GenBank/DDBJ databases">
        <title>Whole genome sequence of Caldisericum exile AZM16c01.</title>
        <authorList>
            <person name="Narita-Yamada S."/>
            <person name="Kawakoshi A."/>
            <person name="Nakamura S."/>
            <person name="Sasagawa M."/>
            <person name="Fukada J."/>
            <person name="Sekine M."/>
            <person name="Kato Y."/>
            <person name="Fukai R."/>
            <person name="Sasaki K."/>
            <person name="Hanamaki A."/>
            <person name="Narita H."/>
            <person name="Konno Y."/>
            <person name="Mori K."/>
            <person name="Yamazaki S."/>
            <person name="Suzuki K."/>
            <person name="Fujita N."/>
        </authorList>
    </citation>
    <scope>NUCLEOTIDE SEQUENCE [LARGE SCALE GENOMIC DNA]</scope>
    <source>
        <strain evidence="18">DSM 21853 / NBRC 104410 / AZM16c01</strain>
    </source>
</reference>
<feature type="binding site" evidence="14">
    <location>
        <position position="89"/>
    </location>
    <ligand>
        <name>Zn(2+)</name>
        <dbReference type="ChEBI" id="CHEBI:29105"/>
        <note>catalytic</note>
    </ligand>
</feature>
<evidence type="ECO:0000256" key="11">
    <source>
        <dbReference type="ARBA" id="ARBA00049558"/>
    </source>
</evidence>
<organism evidence="17 18">
    <name type="scientific">Caldisericum exile (strain DSM 21853 / NBRC 104410 / AZM16c01)</name>
    <dbReference type="NCBI Taxonomy" id="511051"/>
    <lineage>
        <taxon>Bacteria</taxon>
        <taxon>Pseudomonadati</taxon>
        <taxon>Caldisericota/Cryosericota group</taxon>
        <taxon>Caldisericota</taxon>
        <taxon>Caldisericia</taxon>
        <taxon>Caldisericales</taxon>
        <taxon>Caldisericaceae</taxon>
        <taxon>Caldisericum</taxon>
    </lineage>
</organism>
<protein>
    <recommendedName>
        <fullName evidence="5 15">Cytidine deaminase</fullName>
        <ecNumber evidence="4 15">3.5.4.5</ecNumber>
    </recommendedName>
    <alternativeName>
        <fullName evidence="9 15">Cytidine aminohydrolase</fullName>
    </alternativeName>
</protein>
<dbReference type="NCBIfam" id="NF004064">
    <property type="entry name" value="PRK05578.1"/>
    <property type="match status" value="1"/>
</dbReference>
<dbReference type="GO" id="GO:0055086">
    <property type="term" value="P:nucleobase-containing small molecule metabolic process"/>
    <property type="evidence" value="ECO:0007669"/>
    <property type="project" value="UniProtKB-ARBA"/>
</dbReference>
<feature type="binding site" evidence="14">
    <location>
        <position position="86"/>
    </location>
    <ligand>
        <name>Zn(2+)</name>
        <dbReference type="ChEBI" id="CHEBI:29105"/>
        <note>catalytic</note>
    </ligand>
</feature>
<evidence type="ECO:0000256" key="8">
    <source>
        <dbReference type="ARBA" id="ARBA00022833"/>
    </source>
</evidence>
<dbReference type="InterPro" id="IPR050202">
    <property type="entry name" value="Cyt/Deoxycyt_deaminase"/>
</dbReference>
<accession>A0A7U6JEP6</accession>
<proteinExistence type="inferred from homology"/>
<keyword evidence="7 15" id="KW-0378">Hydrolase</keyword>
<dbReference type="InterPro" id="IPR016193">
    <property type="entry name" value="Cytidine_deaminase-like"/>
</dbReference>
<evidence type="ECO:0000256" key="1">
    <source>
        <dbReference type="ARBA" id="ARBA00001947"/>
    </source>
</evidence>
<evidence type="ECO:0000256" key="9">
    <source>
        <dbReference type="ARBA" id="ARBA00032005"/>
    </source>
</evidence>
<dbReference type="EC" id="3.5.4.5" evidence="4 15"/>
<evidence type="ECO:0000313" key="17">
    <source>
        <dbReference type="EMBL" id="BAL80946.1"/>
    </source>
</evidence>
<feature type="active site" description="Proton donor" evidence="12">
    <location>
        <position position="55"/>
    </location>
</feature>
<keyword evidence="18" id="KW-1185">Reference proteome</keyword>
<evidence type="ECO:0000256" key="6">
    <source>
        <dbReference type="ARBA" id="ARBA00022723"/>
    </source>
</evidence>
<dbReference type="SUPFAM" id="SSF53927">
    <property type="entry name" value="Cytidine deaminase-like"/>
    <property type="match status" value="1"/>
</dbReference>
<dbReference type="AlphaFoldDB" id="A0A7U6JEP6"/>